<organism evidence="2 3">
    <name type="scientific">Rhipicephalus microplus</name>
    <name type="common">Cattle tick</name>
    <name type="synonym">Boophilus microplus</name>
    <dbReference type="NCBI Taxonomy" id="6941"/>
    <lineage>
        <taxon>Eukaryota</taxon>
        <taxon>Metazoa</taxon>
        <taxon>Ecdysozoa</taxon>
        <taxon>Arthropoda</taxon>
        <taxon>Chelicerata</taxon>
        <taxon>Arachnida</taxon>
        <taxon>Acari</taxon>
        <taxon>Parasitiformes</taxon>
        <taxon>Ixodida</taxon>
        <taxon>Ixodoidea</taxon>
        <taxon>Ixodidae</taxon>
        <taxon>Rhipicephalinae</taxon>
        <taxon>Rhipicephalus</taxon>
        <taxon>Boophilus</taxon>
    </lineage>
</organism>
<gene>
    <name evidence="2" type="ORF">HPB51_012304</name>
</gene>
<dbReference type="AlphaFoldDB" id="A0A9J6E8N0"/>
<comment type="caution">
    <text evidence="2">The sequence shown here is derived from an EMBL/GenBank/DDBJ whole genome shotgun (WGS) entry which is preliminary data.</text>
</comment>
<keyword evidence="1" id="KW-1133">Transmembrane helix</keyword>
<dbReference type="Proteomes" id="UP000821866">
    <property type="component" value="Chromosome 3"/>
</dbReference>
<feature type="transmembrane region" description="Helical" evidence="1">
    <location>
        <begin position="111"/>
        <end position="135"/>
    </location>
</feature>
<reference evidence="2" key="2">
    <citation type="submission" date="2021-09" db="EMBL/GenBank/DDBJ databases">
        <authorList>
            <person name="Jia N."/>
            <person name="Wang J."/>
            <person name="Shi W."/>
            <person name="Du L."/>
            <person name="Sun Y."/>
            <person name="Zhan W."/>
            <person name="Jiang J."/>
            <person name="Wang Q."/>
            <person name="Zhang B."/>
            <person name="Ji P."/>
            <person name="Sakyi L.B."/>
            <person name="Cui X."/>
            <person name="Yuan T."/>
            <person name="Jiang B."/>
            <person name="Yang W."/>
            <person name="Lam T.T.-Y."/>
            <person name="Chang Q."/>
            <person name="Ding S."/>
            <person name="Wang X."/>
            <person name="Zhu J."/>
            <person name="Ruan X."/>
            <person name="Zhao L."/>
            <person name="Wei J."/>
            <person name="Que T."/>
            <person name="Du C."/>
            <person name="Cheng J."/>
            <person name="Dai P."/>
            <person name="Han X."/>
            <person name="Huang E."/>
            <person name="Gao Y."/>
            <person name="Liu J."/>
            <person name="Shao H."/>
            <person name="Ye R."/>
            <person name="Li L."/>
            <person name="Wei W."/>
            <person name="Wang X."/>
            <person name="Wang C."/>
            <person name="Huo Q."/>
            <person name="Li W."/>
            <person name="Guo W."/>
            <person name="Chen H."/>
            <person name="Chen S."/>
            <person name="Zhou L."/>
            <person name="Zhou L."/>
            <person name="Ni X."/>
            <person name="Tian J."/>
            <person name="Zhou Y."/>
            <person name="Sheng Y."/>
            <person name="Liu T."/>
            <person name="Pan Y."/>
            <person name="Xia L."/>
            <person name="Li J."/>
            <person name="Zhao F."/>
            <person name="Cao W."/>
        </authorList>
    </citation>
    <scope>NUCLEOTIDE SEQUENCE</scope>
    <source>
        <strain evidence="2">Rmic-2018</strain>
        <tissue evidence="2">Larvae</tissue>
    </source>
</reference>
<protein>
    <submittedName>
        <fullName evidence="2">Uncharacterized protein</fullName>
    </submittedName>
</protein>
<dbReference type="EMBL" id="JABSTU010000005">
    <property type="protein sequence ID" value="KAH8030915.1"/>
    <property type="molecule type" value="Genomic_DNA"/>
</dbReference>
<keyword evidence="1" id="KW-0472">Membrane</keyword>
<proteinExistence type="predicted"/>
<reference evidence="2" key="1">
    <citation type="journal article" date="2020" name="Cell">
        <title>Large-Scale Comparative Analyses of Tick Genomes Elucidate Their Genetic Diversity and Vector Capacities.</title>
        <authorList>
            <consortium name="Tick Genome and Microbiome Consortium (TIGMIC)"/>
            <person name="Jia N."/>
            <person name="Wang J."/>
            <person name="Shi W."/>
            <person name="Du L."/>
            <person name="Sun Y."/>
            <person name="Zhan W."/>
            <person name="Jiang J.F."/>
            <person name="Wang Q."/>
            <person name="Zhang B."/>
            <person name="Ji P."/>
            <person name="Bell-Sakyi L."/>
            <person name="Cui X.M."/>
            <person name="Yuan T.T."/>
            <person name="Jiang B.G."/>
            <person name="Yang W.F."/>
            <person name="Lam T.T."/>
            <person name="Chang Q.C."/>
            <person name="Ding S.J."/>
            <person name="Wang X.J."/>
            <person name="Zhu J.G."/>
            <person name="Ruan X.D."/>
            <person name="Zhao L."/>
            <person name="Wei J.T."/>
            <person name="Ye R.Z."/>
            <person name="Que T.C."/>
            <person name="Du C.H."/>
            <person name="Zhou Y.H."/>
            <person name="Cheng J.X."/>
            <person name="Dai P.F."/>
            <person name="Guo W.B."/>
            <person name="Han X.H."/>
            <person name="Huang E.J."/>
            <person name="Li L.F."/>
            <person name="Wei W."/>
            <person name="Gao Y.C."/>
            <person name="Liu J.Z."/>
            <person name="Shao H.Z."/>
            <person name="Wang X."/>
            <person name="Wang C.C."/>
            <person name="Yang T.C."/>
            <person name="Huo Q.B."/>
            <person name="Li W."/>
            <person name="Chen H.Y."/>
            <person name="Chen S.E."/>
            <person name="Zhou L.G."/>
            <person name="Ni X.B."/>
            <person name="Tian J.H."/>
            <person name="Sheng Y."/>
            <person name="Liu T."/>
            <person name="Pan Y.S."/>
            <person name="Xia L.Y."/>
            <person name="Li J."/>
            <person name="Zhao F."/>
            <person name="Cao W.C."/>
        </authorList>
    </citation>
    <scope>NUCLEOTIDE SEQUENCE</scope>
    <source>
        <strain evidence="2">Rmic-2018</strain>
    </source>
</reference>
<sequence length="352" mass="39263">MACQPGIAGTFSEALFHDLATPVVDHSGNRCERNPSDGGEPMSGQEAEAFWHAAKPAGTPQSSCKDHIQKGNCGRFHVKWSSAQGWWRPVWPTPRPLSGRLGLSCSTHCSFTNFLICLFANALSCLVFVFLFLPFHRFTIIILPDLLVTKLQLPEPLSAVLRPTEIFFAVFAITWHIPKKVVVLRRVLLAIYVLRPLVNMCLIVLRHHVVAKAHRVLCAFSVHVDAFCSVCFSPGKHDIPIGSVAMSLYHSRSSRWRSRVSHLPPRCAFIVLETRFSSRARADCIHSDGLAEMPESHDDFPDIVGASATAGVMEKQRQDQLLHLVRLHKAESIEVEEGLLKLLQLIVSEITR</sequence>
<name>A0A9J6E8N0_RHIMP</name>
<accession>A0A9J6E8N0</accession>
<evidence type="ECO:0000256" key="1">
    <source>
        <dbReference type="SAM" id="Phobius"/>
    </source>
</evidence>
<evidence type="ECO:0000313" key="3">
    <source>
        <dbReference type="Proteomes" id="UP000821866"/>
    </source>
</evidence>
<keyword evidence="3" id="KW-1185">Reference proteome</keyword>
<keyword evidence="1" id="KW-0812">Transmembrane</keyword>
<evidence type="ECO:0000313" key="2">
    <source>
        <dbReference type="EMBL" id="KAH8030915.1"/>
    </source>
</evidence>